<proteinExistence type="predicted"/>
<organism evidence="2 3">
    <name type="scientific">Trifolium medium</name>
    <dbReference type="NCBI Taxonomy" id="97028"/>
    <lineage>
        <taxon>Eukaryota</taxon>
        <taxon>Viridiplantae</taxon>
        <taxon>Streptophyta</taxon>
        <taxon>Embryophyta</taxon>
        <taxon>Tracheophyta</taxon>
        <taxon>Spermatophyta</taxon>
        <taxon>Magnoliopsida</taxon>
        <taxon>eudicotyledons</taxon>
        <taxon>Gunneridae</taxon>
        <taxon>Pentapetalae</taxon>
        <taxon>rosids</taxon>
        <taxon>fabids</taxon>
        <taxon>Fabales</taxon>
        <taxon>Fabaceae</taxon>
        <taxon>Papilionoideae</taxon>
        <taxon>50 kb inversion clade</taxon>
        <taxon>NPAAA clade</taxon>
        <taxon>Hologalegina</taxon>
        <taxon>IRL clade</taxon>
        <taxon>Trifolieae</taxon>
        <taxon>Trifolium</taxon>
    </lineage>
</organism>
<evidence type="ECO:0000313" key="3">
    <source>
        <dbReference type="Proteomes" id="UP000265520"/>
    </source>
</evidence>
<keyword evidence="1" id="KW-0812">Transmembrane</keyword>
<comment type="caution">
    <text evidence="2">The sequence shown here is derived from an EMBL/GenBank/DDBJ whole genome shotgun (WGS) entry which is preliminary data.</text>
</comment>
<keyword evidence="1" id="KW-1133">Transmembrane helix</keyword>
<accession>A0A392W7U5</accession>
<keyword evidence="1" id="KW-0472">Membrane</keyword>
<name>A0A392W7U5_9FABA</name>
<sequence>NHKEYVPEPPMDIPLLPPGALMETVMAALVNAINRQGQYMREQNA</sequence>
<feature type="transmembrane region" description="Helical" evidence="1">
    <location>
        <begin position="15"/>
        <end position="33"/>
    </location>
</feature>
<protein>
    <submittedName>
        <fullName evidence="2">Uncharacterized protein</fullName>
    </submittedName>
</protein>
<dbReference type="EMBL" id="LXQA011371633">
    <property type="protein sequence ID" value="MCI94965.1"/>
    <property type="molecule type" value="Genomic_DNA"/>
</dbReference>
<dbReference type="Proteomes" id="UP000265520">
    <property type="component" value="Unassembled WGS sequence"/>
</dbReference>
<evidence type="ECO:0000256" key="1">
    <source>
        <dbReference type="SAM" id="Phobius"/>
    </source>
</evidence>
<dbReference type="AlphaFoldDB" id="A0A392W7U5"/>
<keyword evidence="3" id="KW-1185">Reference proteome</keyword>
<reference evidence="2 3" key="1">
    <citation type="journal article" date="2018" name="Front. Plant Sci.">
        <title>Red Clover (Trifolium pratense) and Zigzag Clover (T. medium) - A Picture of Genomic Similarities and Differences.</title>
        <authorList>
            <person name="Dluhosova J."/>
            <person name="Istvanek J."/>
            <person name="Nedelnik J."/>
            <person name="Repkova J."/>
        </authorList>
    </citation>
    <scope>NUCLEOTIDE SEQUENCE [LARGE SCALE GENOMIC DNA]</scope>
    <source>
        <strain evidence="3">cv. 10/8</strain>
        <tissue evidence="2">Leaf</tissue>
    </source>
</reference>
<evidence type="ECO:0000313" key="2">
    <source>
        <dbReference type="EMBL" id="MCI94965.1"/>
    </source>
</evidence>
<feature type="non-terminal residue" evidence="2">
    <location>
        <position position="1"/>
    </location>
</feature>